<evidence type="ECO:0000313" key="4">
    <source>
        <dbReference type="EMBL" id="OAO15145.1"/>
    </source>
</evidence>
<sequence length="207" mass="23176">MDPLVSSRQFLKIILIGESGSGKTAFLRRFITNSFGNDYHNTIGATYISKTIDYKDSSIELQFWDTAGQEKFQSLGSSFYRGADACILVYDTTSALSLSNLAMWKSEFLLQIDFNYREDLPFVVVGTKADLTQSRAVPTESAKEWCNNNSIPDRLRFETSAKTGEGVEKAVMAAVDVGLRHSFRKVVYAPGVIDIKDFHEKKSFCCC</sequence>
<dbReference type="SUPFAM" id="SSF52540">
    <property type="entry name" value="P-loop containing nucleoside triphosphate hydrolases"/>
    <property type="match status" value="1"/>
</dbReference>
<dbReference type="SMART" id="SM00174">
    <property type="entry name" value="RHO"/>
    <property type="match status" value="1"/>
</dbReference>
<dbReference type="Gene3D" id="3.40.50.300">
    <property type="entry name" value="P-loop containing nucleotide triphosphate hydrolases"/>
    <property type="match status" value="1"/>
</dbReference>
<dbReference type="InterPro" id="IPR001806">
    <property type="entry name" value="Small_GTPase"/>
</dbReference>
<dbReference type="OrthoDB" id="1436450at2759"/>
<dbReference type="EMBL" id="LXWW01000168">
    <property type="protein sequence ID" value="OAO15145.1"/>
    <property type="molecule type" value="Genomic_DNA"/>
</dbReference>
<evidence type="ECO:0000313" key="5">
    <source>
        <dbReference type="Proteomes" id="UP000078348"/>
    </source>
</evidence>
<comment type="caution">
    <text evidence="4">The sequence shown here is derived from an EMBL/GenBank/DDBJ whole genome shotgun (WGS) entry which is preliminary data.</text>
</comment>
<dbReference type="SMART" id="SM00176">
    <property type="entry name" value="RAN"/>
    <property type="match status" value="1"/>
</dbReference>
<keyword evidence="2" id="KW-0547">Nucleotide-binding</keyword>
<dbReference type="NCBIfam" id="TIGR00231">
    <property type="entry name" value="small_GTP"/>
    <property type="match status" value="1"/>
</dbReference>
<keyword evidence="5" id="KW-1185">Reference proteome</keyword>
<reference evidence="4 5" key="1">
    <citation type="submission" date="2016-05" db="EMBL/GenBank/DDBJ databases">
        <title>Nuclear genome of Blastocystis sp. subtype 1 NandII.</title>
        <authorList>
            <person name="Gentekaki E."/>
            <person name="Curtis B."/>
            <person name="Stairs C."/>
            <person name="Eme L."/>
            <person name="Herman E."/>
            <person name="Klimes V."/>
            <person name="Arias M.C."/>
            <person name="Elias M."/>
            <person name="Hilliou F."/>
            <person name="Klute M."/>
            <person name="Malik S.-B."/>
            <person name="Pightling A."/>
            <person name="Rachubinski R."/>
            <person name="Salas D."/>
            <person name="Schlacht A."/>
            <person name="Suga H."/>
            <person name="Archibald J."/>
            <person name="Ball S.G."/>
            <person name="Clark G."/>
            <person name="Dacks J."/>
            <person name="Van Der Giezen M."/>
            <person name="Tsaousis A."/>
            <person name="Roger A."/>
        </authorList>
    </citation>
    <scope>NUCLEOTIDE SEQUENCE [LARGE SCALE GENOMIC DNA]</scope>
    <source>
        <strain evidence="5">ATCC 50177 / NandII</strain>
    </source>
</reference>
<accession>A0A196SDL2</accession>
<dbReference type="SMART" id="SM00173">
    <property type="entry name" value="RAS"/>
    <property type="match status" value="1"/>
</dbReference>
<name>A0A196SDL2_BLAHN</name>
<evidence type="ECO:0000256" key="1">
    <source>
        <dbReference type="ARBA" id="ARBA00006270"/>
    </source>
</evidence>
<dbReference type="InterPro" id="IPR025662">
    <property type="entry name" value="Sigma_54_int_dom_ATP-bd_1"/>
</dbReference>
<dbReference type="SMART" id="SM00175">
    <property type="entry name" value="RAB"/>
    <property type="match status" value="1"/>
</dbReference>
<dbReference type="PANTHER" id="PTHR47981">
    <property type="entry name" value="RAB FAMILY"/>
    <property type="match status" value="1"/>
</dbReference>
<protein>
    <submittedName>
        <fullName evidence="4">Rab7L</fullName>
    </submittedName>
</protein>
<dbReference type="PANTHER" id="PTHR47981:SF20">
    <property type="entry name" value="RAS-RELATED PROTEIN RAB-7A"/>
    <property type="match status" value="1"/>
</dbReference>
<dbReference type="Pfam" id="PF00071">
    <property type="entry name" value="Ras"/>
    <property type="match status" value="1"/>
</dbReference>
<dbReference type="InterPro" id="IPR027417">
    <property type="entry name" value="P-loop_NTPase"/>
</dbReference>
<dbReference type="AlphaFoldDB" id="A0A196SDL2"/>
<dbReference type="Proteomes" id="UP000078348">
    <property type="component" value="Unassembled WGS sequence"/>
</dbReference>
<dbReference type="PROSITE" id="PS51421">
    <property type="entry name" value="RAS"/>
    <property type="match status" value="1"/>
</dbReference>
<organism evidence="4 5">
    <name type="scientific">Blastocystis sp. subtype 1 (strain ATCC 50177 / NandII)</name>
    <dbReference type="NCBI Taxonomy" id="478820"/>
    <lineage>
        <taxon>Eukaryota</taxon>
        <taxon>Sar</taxon>
        <taxon>Stramenopiles</taxon>
        <taxon>Bigyra</taxon>
        <taxon>Opalozoa</taxon>
        <taxon>Opalinata</taxon>
        <taxon>Blastocystidae</taxon>
        <taxon>Blastocystis</taxon>
    </lineage>
</organism>
<dbReference type="FunFam" id="3.40.50.300:FF:000808">
    <property type="entry name" value="Small GTP-binding protein, putative"/>
    <property type="match status" value="1"/>
</dbReference>
<proteinExistence type="inferred from homology"/>
<evidence type="ECO:0000256" key="2">
    <source>
        <dbReference type="ARBA" id="ARBA00022741"/>
    </source>
</evidence>
<dbReference type="PROSITE" id="PS51420">
    <property type="entry name" value="RHO"/>
    <property type="match status" value="1"/>
</dbReference>
<keyword evidence="3" id="KW-0342">GTP-binding</keyword>
<dbReference type="PRINTS" id="PR00449">
    <property type="entry name" value="RASTRNSFRMNG"/>
</dbReference>
<dbReference type="PROSITE" id="PS51417">
    <property type="entry name" value="ARF"/>
    <property type="match status" value="1"/>
</dbReference>
<dbReference type="InterPro" id="IPR005225">
    <property type="entry name" value="Small_GTP-bd"/>
</dbReference>
<comment type="similarity">
    <text evidence="1">Belongs to the small GTPase superfamily. Rab family.</text>
</comment>
<dbReference type="GO" id="GO:0005525">
    <property type="term" value="F:GTP binding"/>
    <property type="evidence" value="ECO:0007669"/>
    <property type="project" value="UniProtKB-KW"/>
</dbReference>
<dbReference type="PROSITE" id="PS51419">
    <property type="entry name" value="RAB"/>
    <property type="match status" value="1"/>
</dbReference>
<evidence type="ECO:0000256" key="3">
    <source>
        <dbReference type="ARBA" id="ARBA00023134"/>
    </source>
</evidence>
<dbReference type="PROSITE" id="PS00675">
    <property type="entry name" value="SIGMA54_INTERACT_1"/>
    <property type="match status" value="1"/>
</dbReference>
<dbReference type="STRING" id="478820.A0A196SDL2"/>
<gene>
    <name evidence="4" type="ORF">AV274_3131</name>
</gene>
<dbReference type="GO" id="GO:0003924">
    <property type="term" value="F:GTPase activity"/>
    <property type="evidence" value="ECO:0007669"/>
    <property type="project" value="InterPro"/>
</dbReference>